<evidence type="ECO:0000313" key="1">
    <source>
        <dbReference type="EMBL" id="RAI31235.1"/>
    </source>
</evidence>
<proteinExistence type="predicted"/>
<gene>
    <name evidence="1" type="ORF">CH341_32770</name>
</gene>
<name>A0A327K0G8_9BRAD</name>
<organism evidence="1 2">
    <name type="scientific">Rhodoplanes roseus</name>
    <dbReference type="NCBI Taxonomy" id="29409"/>
    <lineage>
        <taxon>Bacteria</taxon>
        <taxon>Pseudomonadati</taxon>
        <taxon>Pseudomonadota</taxon>
        <taxon>Alphaproteobacteria</taxon>
        <taxon>Hyphomicrobiales</taxon>
        <taxon>Nitrobacteraceae</taxon>
        <taxon>Rhodoplanes</taxon>
    </lineage>
</organism>
<comment type="caution">
    <text evidence="1">The sequence shown here is derived from an EMBL/GenBank/DDBJ whole genome shotgun (WGS) entry which is preliminary data.</text>
</comment>
<sequence>MQEIVQERGLDPRWAIPLDGEELEALRGAWPGGSVRLLRRLVERLLLARDRWKAEEEAQ</sequence>
<dbReference type="Proteomes" id="UP000249130">
    <property type="component" value="Unassembled WGS sequence"/>
</dbReference>
<keyword evidence="2" id="KW-1185">Reference proteome</keyword>
<evidence type="ECO:0000313" key="2">
    <source>
        <dbReference type="Proteomes" id="UP000249130"/>
    </source>
</evidence>
<dbReference type="OrthoDB" id="5297432at2"/>
<dbReference type="EMBL" id="NPEX01000933">
    <property type="protein sequence ID" value="RAI31235.1"/>
    <property type="molecule type" value="Genomic_DNA"/>
</dbReference>
<protein>
    <submittedName>
        <fullName evidence="1">Uncharacterized protein</fullName>
    </submittedName>
</protein>
<dbReference type="AlphaFoldDB" id="A0A327K0G8"/>
<reference evidence="1 2" key="1">
    <citation type="submission" date="2017-07" db="EMBL/GenBank/DDBJ databases">
        <title>Draft Genome Sequences of Select Purple Nonsulfur Bacteria.</title>
        <authorList>
            <person name="Lasarre B."/>
            <person name="Mckinlay J.B."/>
        </authorList>
    </citation>
    <scope>NUCLEOTIDE SEQUENCE [LARGE SCALE GENOMIC DNA]</scope>
    <source>
        <strain evidence="1 2">DSM 5909</strain>
    </source>
</reference>
<accession>A0A327K0G8</accession>